<keyword evidence="2" id="KW-1185">Reference proteome</keyword>
<organism evidence="1 2">
    <name type="scientific">Daphnia magna</name>
    <dbReference type="NCBI Taxonomy" id="35525"/>
    <lineage>
        <taxon>Eukaryota</taxon>
        <taxon>Metazoa</taxon>
        <taxon>Ecdysozoa</taxon>
        <taxon>Arthropoda</taxon>
        <taxon>Crustacea</taxon>
        <taxon>Branchiopoda</taxon>
        <taxon>Diplostraca</taxon>
        <taxon>Cladocera</taxon>
        <taxon>Anomopoda</taxon>
        <taxon>Daphniidae</taxon>
        <taxon>Daphnia</taxon>
    </lineage>
</organism>
<evidence type="ECO:0000313" key="2">
    <source>
        <dbReference type="Proteomes" id="UP001234178"/>
    </source>
</evidence>
<protein>
    <submittedName>
        <fullName evidence="1">Uncharacterized protein</fullName>
    </submittedName>
</protein>
<sequence length="91" mass="10427">MSRCICQSECQSVPLGLNRMGPCPSVLMWCLTSPKLGLLLPLLKRKFSAFPFGFNDSGAKGHDRDPLSCDYGWRRGRVFFDTRLKLRYNLR</sequence>
<evidence type="ECO:0000313" key="1">
    <source>
        <dbReference type="EMBL" id="KAK4045604.1"/>
    </source>
</evidence>
<accession>A0ABR0BAJ2</accession>
<dbReference type="Proteomes" id="UP001234178">
    <property type="component" value="Unassembled WGS sequence"/>
</dbReference>
<dbReference type="EMBL" id="JAOYFB010000046">
    <property type="protein sequence ID" value="KAK4045604.1"/>
    <property type="molecule type" value="Genomic_DNA"/>
</dbReference>
<gene>
    <name evidence="1" type="ORF">OUZ56_033291</name>
</gene>
<reference evidence="1 2" key="1">
    <citation type="journal article" date="2023" name="Nucleic Acids Res.">
        <title>The hologenome of Daphnia magna reveals possible DNA methylation and microbiome-mediated evolution of the host genome.</title>
        <authorList>
            <person name="Chaturvedi A."/>
            <person name="Li X."/>
            <person name="Dhandapani V."/>
            <person name="Marshall H."/>
            <person name="Kissane S."/>
            <person name="Cuenca-Cambronero M."/>
            <person name="Asole G."/>
            <person name="Calvet F."/>
            <person name="Ruiz-Romero M."/>
            <person name="Marangio P."/>
            <person name="Guigo R."/>
            <person name="Rago D."/>
            <person name="Mirbahai L."/>
            <person name="Eastwood N."/>
            <person name="Colbourne J.K."/>
            <person name="Zhou J."/>
            <person name="Mallon E."/>
            <person name="Orsini L."/>
        </authorList>
    </citation>
    <scope>NUCLEOTIDE SEQUENCE [LARGE SCALE GENOMIC DNA]</scope>
    <source>
        <strain evidence="1">LRV0_1</strain>
    </source>
</reference>
<proteinExistence type="predicted"/>
<comment type="caution">
    <text evidence="1">The sequence shown here is derived from an EMBL/GenBank/DDBJ whole genome shotgun (WGS) entry which is preliminary data.</text>
</comment>
<name>A0ABR0BAJ2_9CRUS</name>